<reference evidence="3" key="1">
    <citation type="submission" date="2005-08" db="EMBL/GenBank/DDBJ databases">
        <title>Complete sequence of a megaplasmid of Ralstonia eutropha JMP134.</title>
        <authorList>
            <person name="Copeland A."/>
            <person name="Lucas S."/>
            <person name="Lapidus A."/>
            <person name="Barry K."/>
            <person name="Detter J.C."/>
            <person name="Glavina T."/>
            <person name="Hammon N."/>
            <person name="Israni S."/>
            <person name="Pitluck S."/>
            <person name="Goltsman E."/>
            <person name="Martinez M."/>
            <person name="Vergez L."/>
            <person name="Larimer F."/>
            <person name="Land M."/>
            <person name="Lykidis A."/>
            <person name="Richardson P."/>
        </authorList>
    </citation>
    <scope>NUCLEOTIDE SEQUENCE [LARGE SCALE GENOMIC DNA]</scope>
    <source>
        <strain evidence="3">JMP134</strain>
        <plasmid evidence="3">megaplasmid</plasmid>
    </source>
</reference>
<dbReference type="GO" id="GO:0016747">
    <property type="term" value="F:acyltransferase activity, transferring groups other than amino-acyl groups"/>
    <property type="evidence" value="ECO:0007669"/>
    <property type="project" value="InterPro"/>
</dbReference>
<protein>
    <submittedName>
        <fullName evidence="3">GCN5-related N-acetyltransferase</fullName>
    </submittedName>
</protein>
<dbReference type="Gene3D" id="3.40.630.30">
    <property type="match status" value="1"/>
</dbReference>
<dbReference type="eggNOG" id="COG1246">
    <property type="taxonomic scope" value="Bacteria"/>
</dbReference>
<evidence type="ECO:0000256" key="1">
    <source>
        <dbReference type="SAM" id="MobiDB-lite"/>
    </source>
</evidence>
<dbReference type="Pfam" id="PF13508">
    <property type="entry name" value="Acetyltransf_7"/>
    <property type="match status" value="1"/>
</dbReference>
<dbReference type="OrthoDB" id="8964337at2"/>
<keyword evidence="3" id="KW-0808">Transferase</keyword>
<evidence type="ECO:0000259" key="2">
    <source>
        <dbReference type="PROSITE" id="PS51186"/>
    </source>
</evidence>
<dbReference type="PROSITE" id="PS51186">
    <property type="entry name" value="GNAT"/>
    <property type="match status" value="1"/>
</dbReference>
<proteinExistence type="predicted"/>
<dbReference type="HOGENOM" id="CLU_120387_0_0_4"/>
<dbReference type="AlphaFoldDB" id="Q46NC7"/>
<evidence type="ECO:0000313" key="3">
    <source>
        <dbReference type="EMBL" id="AAZ65344.1"/>
    </source>
</evidence>
<dbReference type="InterPro" id="IPR000182">
    <property type="entry name" value="GNAT_dom"/>
</dbReference>
<name>Q46NC7_CUPPJ</name>
<gene>
    <name evidence="3" type="ordered locus">Reut_C6012</name>
</gene>
<feature type="region of interest" description="Disordered" evidence="1">
    <location>
        <begin position="1"/>
        <end position="22"/>
    </location>
</feature>
<feature type="domain" description="N-acetyltransferase" evidence="2">
    <location>
        <begin position="19"/>
        <end position="147"/>
    </location>
</feature>
<accession>Q46NC7</accession>
<sequence length="161" mass="16652">MTGFESNRHAGVGSASSGIRPRQATKADLRDVEALLQLCSIPVGGIHSEAVQFHVSRDKTGLLGCAGIEVFGDTVGLLRGIAVAERARRAGLAALLVSALVADVRLRGIATLVVGTKTAAGYFSRLGFTPVDRVAVPPGLLASREFDGASFGDTPLLKADL</sequence>
<geneLocation type="plasmid" evidence="3">
    <name>megaplasmid</name>
</geneLocation>
<dbReference type="InterPro" id="IPR016181">
    <property type="entry name" value="Acyl_CoA_acyltransferase"/>
</dbReference>
<dbReference type="EMBL" id="CP000092">
    <property type="protein sequence ID" value="AAZ65344.1"/>
    <property type="molecule type" value="Genomic_DNA"/>
</dbReference>
<keyword evidence="3" id="KW-0614">Plasmid</keyword>
<dbReference type="SUPFAM" id="SSF55729">
    <property type="entry name" value="Acyl-CoA N-acyltransferases (Nat)"/>
    <property type="match status" value="1"/>
</dbReference>
<organism evidence="3">
    <name type="scientific">Cupriavidus pinatubonensis (strain JMP 134 / LMG 1197)</name>
    <name type="common">Cupriavidus necator (strain JMP 134)</name>
    <dbReference type="NCBI Taxonomy" id="264198"/>
    <lineage>
        <taxon>Bacteria</taxon>
        <taxon>Pseudomonadati</taxon>
        <taxon>Pseudomonadota</taxon>
        <taxon>Betaproteobacteria</taxon>
        <taxon>Burkholderiales</taxon>
        <taxon>Burkholderiaceae</taxon>
        <taxon>Cupriavidus</taxon>
    </lineage>
</organism>
<dbReference type="KEGG" id="reu:Reut_C6012"/>